<dbReference type="PANTHER" id="PTHR22684">
    <property type="entry name" value="NULP1-RELATED"/>
    <property type="match status" value="1"/>
</dbReference>
<feature type="region of interest" description="Disordered" evidence="1">
    <location>
        <begin position="1"/>
        <end position="185"/>
    </location>
</feature>
<protein>
    <recommendedName>
        <fullName evidence="4">Transcription factor 25</fullName>
    </recommendedName>
</protein>
<keyword evidence="3" id="KW-1185">Reference proteome</keyword>
<feature type="compositionally biased region" description="Basic and acidic residues" evidence="1">
    <location>
        <begin position="45"/>
        <end position="60"/>
    </location>
</feature>
<feature type="compositionally biased region" description="Basic residues" evidence="1">
    <location>
        <begin position="107"/>
        <end position="119"/>
    </location>
</feature>
<sequence>MSAKRLNKRQLREQQELQELADVPLPNTSSSTIKFPFQLLDPTSQDEHTEVQDEQHHQDAPKAITKKPTSTSIFAALVDGTDQQEQDHQDQASQSEQDISVQQAAKSSKKKNKKKKKRAASAAAIIDYADGSGGGISGGCDGDGDDADTAAHPDAQARPPQPKLSSTKKSSKNKSASSAIQATSKAKLVSEMSIDEFDALLASQSSLNNIHSSNTNTRSASSGPSSAALNRVSAFRTHLSLDPRSLDPSIELRRQFGTAAIKAYQSEASSSSASSGARARAQTNNPNLKLRTLLCTPKEHWPPIARVFTGMSMDVVDSPTHGRICTWKHSKAYRQVQMQFLQAVRSYDPNSLVALLRVYPYHIDTLLQLSEYSRHQGDLGQAADFNDRALFALERCASPYLTSCLSSTTSGPPVVNFAKIESRAFYLAIHRNIGFLGRRGTWRTALEWSKLLLGLGGDGQDHHAALLWIDFLAIKSRQHRWLLDLIQRLDEQRSRANSNGTYGSSVSHVDQLSVPARTIFDDGHDKQNAGEDEGYSGSLDWCVGLAYSRALAFRAVEKEEGDKKSHIRSDSALRLAIARFPQVVPLLCNKVGVELPSKIATHAVFALEPRFSSSKDTLADLLTHVYVLRSESLWKESGYAEWLRSTVMSISDALIADYDLGDKKRKTQPASASKNTRQGIYRHILVSDVPDTVRQQLIAYLPPNLTASSEQMDSFDPVPPTDISDYSTLVSNEVERDVENVTRYNDEYFAPIMTDLPFTRGGGGGGGVRGTGTALEGGEGGGMMAAFRRALQGLGGLQGWDQAMGDMDDETREDVMAQVMQLVQGRDDGGMPGALDVDRYTEGLGDDDDDVATETGGGAFAAIRGAPDAIWGSGADDVQPIHRHDDDVDDDIEEQDQDEEEVGEGEHH</sequence>
<dbReference type="PANTHER" id="PTHR22684:SF0">
    <property type="entry name" value="RIBOSOME QUALITY CONTROL COMPLEX SUBUNIT TCF25"/>
    <property type="match status" value="1"/>
</dbReference>
<dbReference type="InterPro" id="IPR006994">
    <property type="entry name" value="TCF25/Rqc1"/>
</dbReference>
<feature type="compositionally biased region" description="Acidic residues" evidence="1">
    <location>
        <begin position="887"/>
        <end position="908"/>
    </location>
</feature>
<proteinExistence type="predicted"/>
<comment type="caution">
    <text evidence="2">The sequence shown here is derived from an EMBL/GenBank/DDBJ whole genome shotgun (WGS) entry which is preliminary data.</text>
</comment>
<evidence type="ECO:0000256" key="1">
    <source>
        <dbReference type="SAM" id="MobiDB-lite"/>
    </source>
</evidence>
<reference evidence="2" key="1">
    <citation type="submission" date="2023-10" db="EMBL/GenBank/DDBJ databases">
        <authorList>
            <person name="Guldener U."/>
        </authorList>
    </citation>
    <scope>NUCLEOTIDE SEQUENCE</scope>
    <source>
        <strain evidence="2">Mp4</strain>
    </source>
</reference>
<evidence type="ECO:0000313" key="3">
    <source>
        <dbReference type="Proteomes" id="UP001294444"/>
    </source>
</evidence>
<feature type="compositionally biased region" description="Low complexity" evidence="1">
    <location>
        <begin position="120"/>
        <end position="130"/>
    </location>
</feature>
<dbReference type="GO" id="GO:1990112">
    <property type="term" value="C:RQC complex"/>
    <property type="evidence" value="ECO:0007669"/>
    <property type="project" value="TreeGrafter"/>
</dbReference>
<evidence type="ECO:0000313" key="2">
    <source>
        <dbReference type="EMBL" id="SNX88029.1"/>
    </source>
</evidence>
<evidence type="ECO:0008006" key="4">
    <source>
        <dbReference type="Google" id="ProtNLM"/>
    </source>
</evidence>
<dbReference type="Proteomes" id="UP001294444">
    <property type="component" value="Unassembled WGS sequence"/>
</dbReference>
<dbReference type="EMBL" id="OAPG01000022">
    <property type="protein sequence ID" value="SNX88029.1"/>
    <property type="molecule type" value="Genomic_DNA"/>
</dbReference>
<feature type="region of interest" description="Disordered" evidence="1">
    <location>
        <begin position="865"/>
        <end position="908"/>
    </location>
</feature>
<dbReference type="GO" id="GO:1990116">
    <property type="term" value="P:ribosome-associated ubiquitin-dependent protein catabolic process"/>
    <property type="evidence" value="ECO:0007669"/>
    <property type="project" value="TreeGrafter"/>
</dbReference>
<gene>
    <name evidence="2" type="ORF">MEPE_06740</name>
</gene>
<feature type="compositionally biased region" description="Low complexity" evidence="1">
    <location>
        <begin position="150"/>
        <end position="178"/>
    </location>
</feature>
<dbReference type="Pfam" id="PF04910">
    <property type="entry name" value="Tcf25"/>
    <property type="match status" value="1"/>
</dbReference>
<name>A0AAJ4XRP7_9BASI</name>
<dbReference type="AlphaFoldDB" id="A0AAJ4XRP7"/>
<accession>A0AAJ4XRP7</accession>
<dbReference type="GO" id="GO:0072344">
    <property type="term" value="P:rescue of stalled ribosome"/>
    <property type="evidence" value="ECO:0007669"/>
    <property type="project" value="TreeGrafter"/>
</dbReference>
<feature type="compositionally biased region" description="Gly residues" evidence="1">
    <location>
        <begin position="131"/>
        <end position="141"/>
    </location>
</feature>
<organism evidence="2 3">
    <name type="scientific">Melanopsichium pennsylvanicum</name>
    <dbReference type="NCBI Taxonomy" id="63383"/>
    <lineage>
        <taxon>Eukaryota</taxon>
        <taxon>Fungi</taxon>
        <taxon>Dikarya</taxon>
        <taxon>Basidiomycota</taxon>
        <taxon>Ustilaginomycotina</taxon>
        <taxon>Ustilaginomycetes</taxon>
        <taxon>Ustilaginales</taxon>
        <taxon>Ustilaginaceae</taxon>
        <taxon>Melanopsichium</taxon>
    </lineage>
</organism>